<evidence type="ECO:0000313" key="3">
    <source>
        <dbReference type="Proteomes" id="UP000278085"/>
    </source>
</evidence>
<accession>A0A430HT41</accession>
<feature type="compositionally biased region" description="Polar residues" evidence="1">
    <location>
        <begin position="204"/>
        <end position="213"/>
    </location>
</feature>
<dbReference type="Proteomes" id="UP000278085">
    <property type="component" value="Unassembled WGS sequence"/>
</dbReference>
<reference evidence="2 3" key="1">
    <citation type="submission" date="2018-12" db="EMBL/GenBank/DDBJ databases">
        <authorList>
            <person name="Yang E."/>
        </authorList>
    </citation>
    <scope>NUCLEOTIDE SEQUENCE [LARGE SCALE GENOMIC DNA]</scope>
    <source>
        <strain evidence="2 3">SOD</strain>
    </source>
</reference>
<sequence>MSITISSTTASASAAPIAPREAVRRPNEDAQGEQGVKTDKVTLSGPAEPPLTYGAPRSSATVVQPPPDLDALLAESDRQAQEIINLILPAVEQQGLNLAKVVSGEQKLSADPATIEAAKAATAEGGEFSVEKVSERILVFAKAQIGDDPSKLASVRAAVEKGFEDAAQALGGKLPELSEKTRANIMATFDRWQDDGSTVADRGSASQGPADTV</sequence>
<evidence type="ECO:0000313" key="2">
    <source>
        <dbReference type="EMBL" id="RSZ60705.1"/>
    </source>
</evidence>
<protein>
    <recommendedName>
        <fullName evidence="4">DUF5610 domain-containing protein</fullName>
    </recommendedName>
</protein>
<dbReference type="RefSeq" id="WP_126072089.1">
    <property type="nucleotide sequence ID" value="NZ_CP051166.1"/>
</dbReference>
<feature type="compositionally biased region" description="Low complexity" evidence="1">
    <location>
        <begin position="1"/>
        <end position="19"/>
    </location>
</feature>
<evidence type="ECO:0000256" key="1">
    <source>
        <dbReference type="SAM" id="MobiDB-lite"/>
    </source>
</evidence>
<dbReference type="EMBL" id="RXLQ01000001">
    <property type="protein sequence ID" value="RSZ60705.1"/>
    <property type="molecule type" value="Genomic_DNA"/>
</dbReference>
<feature type="region of interest" description="Disordered" evidence="1">
    <location>
        <begin position="191"/>
        <end position="213"/>
    </location>
</feature>
<dbReference type="OrthoDB" id="49105at2"/>
<organism evidence="2 3">
    <name type="scientific">Massilia atriviolacea</name>
    <dbReference type="NCBI Taxonomy" id="2495579"/>
    <lineage>
        <taxon>Bacteria</taxon>
        <taxon>Pseudomonadati</taxon>
        <taxon>Pseudomonadota</taxon>
        <taxon>Betaproteobacteria</taxon>
        <taxon>Burkholderiales</taxon>
        <taxon>Oxalobacteraceae</taxon>
        <taxon>Telluria group</taxon>
        <taxon>Massilia</taxon>
    </lineage>
</organism>
<gene>
    <name evidence="2" type="ORF">EJB06_00780</name>
</gene>
<feature type="region of interest" description="Disordered" evidence="1">
    <location>
        <begin position="1"/>
        <end position="69"/>
    </location>
</feature>
<keyword evidence="3" id="KW-1185">Reference proteome</keyword>
<comment type="caution">
    <text evidence="2">The sequence shown here is derived from an EMBL/GenBank/DDBJ whole genome shotgun (WGS) entry which is preliminary data.</text>
</comment>
<dbReference type="AlphaFoldDB" id="A0A430HT41"/>
<proteinExistence type="predicted"/>
<name>A0A430HT41_9BURK</name>
<evidence type="ECO:0008006" key="4">
    <source>
        <dbReference type="Google" id="ProtNLM"/>
    </source>
</evidence>